<dbReference type="Proteomes" id="UP000887565">
    <property type="component" value="Unplaced"/>
</dbReference>
<organism evidence="1 2">
    <name type="scientific">Romanomermis culicivorax</name>
    <name type="common">Nematode worm</name>
    <dbReference type="NCBI Taxonomy" id="13658"/>
    <lineage>
        <taxon>Eukaryota</taxon>
        <taxon>Metazoa</taxon>
        <taxon>Ecdysozoa</taxon>
        <taxon>Nematoda</taxon>
        <taxon>Enoplea</taxon>
        <taxon>Dorylaimia</taxon>
        <taxon>Mermithida</taxon>
        <taxon>Mermithoidea</taxon>
        <taxon>Mermithidae</taxon>
        <taxon>Romanomermis</taxon>
    </lineage>
</organism>
<dbReference type="AlphaFoldDB" id="A0A915ITV7"/>
<sequence>MPNLWKNKKVCRFVNQRSHNTNNSLKVCMILASEDEEKNTFLDKILESGHKSAMQYWLTRGKPWPSFQKIALR</sequence>
<evidence type="ECO:0000313" key="2">
    <source>
        <dbReference type="WBParaSite" id="nRc.2.0.1.t17256-RA"/>
    </source>
</evidence>
<proteinExistence type="predicted"/>
<reference evidence="2" key="1">
    <citation type="submission" date="2022-11" db="UniProtKB">
        <authorList>
            <consortium name="WormBaseParasite"/>
        </authorList>
    </citation>
    <scope>IDENTIFICATION</scope>
</reference>
<keyword evidence="1" id="KW-1185">Reference proteome</keyword>
<evidence type="ECO:0000313" key="1">
    <source>
        <dbReference type="Proteomes" id="UP000887565"/>
    </source>
</evidence>
<dbReference type="WBParaSite" id="nRc.2.0.1.t17256-RA">
    <property type="protein sequence ID" value="nRc.2.0.1.t17256-RA"/>
    <property type="gene ID" value="nRc.2.0.1.g17256"/>
</dbReference>
<name>A0A915ITV7_ROMCU</name>
<accession>A0A915ITV7</accession>
<protein>
    <submittedName>
        <fullName evidence="2">Uncharacterized protein</fullName>
    </submittedName>
</protein>